<dbReference type="GO" id="GO:0003735">
    <property type="term" value="F:structural constituent of ribosome"/>
    <property type="evidence" value="ECO:0007669"/>
    <property type="project" value="InterPro"/>
</dbReference>
<evidence type="ECO:0000313" key="6">
    <source>
        <dbReference type="EMBL" id="KAF4506603.1"/>
    </source>
</evidence>
<keyword evidence="3" id="KW-0687">Ribonucleoprotein</keyword>
<evidence type="ECO:0000313" key="7">
    <source>
        <dbReference type="Proteomes" id="UP000557566"/>
    </source>
</evidence>
<comment type="caution">
    <text evidence="6">The sequence shown here is derived from an EMBL/GenBank/DDBJ whole genome shotgun (WGS) entry which is preliminary data.</text>
</comment>
<dbReference type="GO" id="GO:0005840">
    <property type="term" value="C:ribosome"/>
    <property type="evidence" value="ECO:0007669"/>
    <property type="project" value="UniProtKB-KW"/>
</dbReference>
<dbReference type="InterPro" id="IPR013005">
    <property type="entry name" value="Ribosomal_uL4-like"/>
</dbReference>
<reference evidence="6 7" key="1">
    <citation type="journal article" date="2020" name="Genome Biol. Evol.">
        <title>A new high-quality draft genome assembly of the Chinese cordyceps Ophiocordyceps sinensis.</title>
        <authorList>
            <person name="Shu R."/>
            <person name="Zhang J."/>
            <person name="Meng Q."/>
            <person name="Zhang H."/>
            <person name="Zhou G."/>
            <person name="Li M."/>
            <person name="Wu P."/>
            <person name="Zhao Y."/>
            <person name="Chen C."/>
            <person name="Qin Q."/>
        </authorList>
    </citation>
    <scope>NUCLEOTIDE SEQUENCE [LARGE SCALE GENOMIC DNA]</scope>
    <source>
        <strain evidence="6 7">IOZ07</strain>
    </source>
</reference>
<proteinExistence type="inferred from homology"/>
<dbReference type="GO" id="GO:1990904">
    <property type="term" value="C:ribonucleoprotein complex"/>
    <property type="evidence" value="ECO:0007669"/>
    <property type="project" value="UniProtKB-KW"/>
</dbReference>
<dbReference type="PANTHER" id="PTHR10746">
    <property type="entry name" value="50S RIBOSOMAL PROTEIN L4"/>
    <property type="match status" value="1"/>
</dbReference>
<sequence length="332" mass="37136">MASRGLSLGILNDAMAAIKASSALTSSFLNEMAVSAPVSVPLAATQVEPSKGVRMQHPVQQARSSVVQSWNPVSTVPVTIHNFPTLEPVHLEHWSVQHLYLPLRRDILHHAVVYEGDKTRQGSASSKTRWEVHGSHRKTVPQKGTGRARRGDRQSPLLRGGGKSFGPHPRDFSSKLNRKVYDKAWRTALSHRYRQGELIICGNAMNLGLPRDFVLAPDKVLRDGLRESYLEKYMRGVMDRLCLGRDYGRTLFVTSERRDVLFEAMGLVPSEGVALDMDDVDVKDLLQTGKVIMERAVLEELLRRHQSDLMSNVVVNGLVRPPPAMGERVLWR</sequence>
<protein>
    <recommendedName>
        <fullName evidence="4">Large ribosomal subunit protein uL4m</fullName>
    </recommendedName>
</protein>
<dbReference type="AlphaFoldDB" id="A0A8H4PMJ6"/>
<dbReference type="InterPro" id="IPR023574">
    <property type="entry name" value="Ribosomal_uL4_dom_sf"/>
</dbReference>
<dbReference type="OrthoDB" id="275876at2759"/>
<feature type="region of interest" description="Disordered" evidence="5">
    <location>
        <begin position="119"/>
        <end position="171"/>
    </location>
</feature>
<evidence type="ECO:0000256" key="3">
    <source>
        <dbReference type="ARBA" id="ARBA00023274"/>
    </source>
</evidence>
<gene>
    <name evidence="6" type="ORF">G6O67_006670</name>
</gene>
<evidence type="ECO:0000256" key="2">
    <source>
        <dbReference type="ARBA" id="ARBA00022980"/>
    </source>
</evidence>
<evidence type="ECO:0000256" key="1">
    <source>
        <dbReference type="ARBA" id="ARBA00010528"/>
    </source>
</evidence>
<evidence type="ECO:0000256" key="4">
    <source>
        <dbReference type="ARBA" id="ARBA00040565"/>
    </source>
</evidence>
<evidence type="ECO:0000256" key="5">
    <source>
        <dbReference type="SAM" id="MobiDB-lite"/>
    </source>
</evidence>
<dbReference type="PANTHER" id="PTHR10746:SF6">
    <property type="entry name" value="LARGE RIBOSOMAL SUBUNIT PROTEIN UL4M"/>
    <property type="match status" value="1"/>
</dbReference>
<dbReference type="Pfam" id="PF00573">
    <property type="entry name" value="Ribosomal_L4"/>
    <property type="match status" value="1"/>
</dbReference>
<keyword evidence="2" id="KW-0689">Ribosomal protein</keyword>
<dbReference type="Gene3D" id="3.40.1370.10">
    <property type="match status" value="1"/>
</dbReference>
<dbReference type="SUPFAM" id="SSF52166">
    <property type="entry name" value="Ribosomal protein L4"/>
    <property type="match status" value="1"/>
</dbReference>
<accession>A0A8H4PMJ6</accession>
<keyword evidence="7" id="KW-1185">Reference proteome</keyword>
<dbReference type="InterPro" id="IPR002136">
    <property type="entry name" value="Ribosomal_uL4"/>
</dbReference>
<dbReference type="GO" id="GO:0006412">
    <property type="term" value="P:translation"/>
    <property type="evidence" value="ECO:0007669"/>
    <property type="project" value="InterPro"/>
</dbReference>
<feature type="compositionally biased region" description="Basic residues" evidence="5">
    <location>
        <begin position="135"/>
        <end position="150"/>
    </location>
</feature>
<organism evidence="6 7">
    <name type="scientific">Ophiocordyceps sinensis</name>
    <dbReference type="NCBI Taxonomy" id="72228"/>
    <lineage>
        <taxon>Eukaryota</taxon>
        <taxon>Fungi</taxon>
        <taxon>Dikarya</taxon>
        <taxon>Ascomycota</taxon>
        <taxon>Pezizomycotina</taxon>
        <taxon>Sordariomycetes</taxon>
        <taxon>Hypocreomycetidae</taxon>
        <taxon>Hypocreales</taxon>
        <taxon>Ophiocordycipitaceae</taxon>
        <taxon>Ophiocordyceps</taxon>
    </lineage>
</organism>
<comment type="similarity">
    <text evidence="1">Belongs to the universal ribosomal protein uL4 family.</text>
</comment>
<dbReference type="Proteomes" id="UP000557566">
    <property type="component" value="Unassembled WGS sequence"/>
</dbReference>
<name>A0A8H4PMJ6_9HYPO</name>
<dbReference type="EMBL" id="JAAVMX010000007">
    <property type="protein sequence ID" value="KAF4506603.1"/>
    <property type="molecule type" value="Genomic_DNA"/>
</dbReference>